<evidence type="ECO:0000256" key="1">
    <source>
        <dbReference type="SAM" id="MobiDB-lite"/>
    </source>
</evidence>
<comment type="caution">
    <text evidence="2">The sequence shown here is derived from an EMBL/GenBank/DDBJ whole genome shotgun (WGS) entry which is preliminary data.</text>
</comment>
<gene>
    <name evidence="2" type="ORF">J1N35_005629</name>
</gene>
<dbReference type="Proteomes" id="UP000828251">
    <property type="component" value="Unassembled WGS sequence"/>
</dbReference>
<evidence type="ECO:0000313" key="3">
    <source>
        <dbReference type="Proteomes" id="UP000828251"/>
    </source>
</evidence>
<reference evidence="2 3" key="1">
    <citation type="journal article" date="2021" name="Plant Biotechnol. J.">
        <title>Multi-omics assisted identification of the key and species-specific regulatory components of drought-tolerant mechanisms in Gossypium stocksii.</title>
        <authorList>
            <person name="Yu D."/>
            <person name="Ke L."/>
            <person name="Zhang D."/>
            <person name="Wu Y."/>
            <person name="Sun Y."/>
            <person name="Mei J."/>
            <person name="Sun J."/>
            <person name="Sun Y."/>
        </authorList>
    </citation>
    <scope>NUCLEOTIDE SEQUENCE [LARGE SCALE GENOMIC DNA]</scope>
    <source>
        <strain evidence="3">cv. E1</strain>
        <tissue evidence="2">Leaf</tissue>
    </source>
</reference>
<protein>
    <submittedName>
        <fullName evidence="2">Uncharacterized protein</fullName>
    </submittedName>
</protein>
<feature type="compositionally biased region" description="Basic and acidic residues" evidence="1">
    <location>
        <begin position="1"/>
        <end position="10"/>
    </location>
</feature>
<feature type="non-terminal residue" evidence="2">
    <location>
        <position position="1"/>
    </location>
</feature>
<feature type="compositionally biased region" description="Polar residues" evidence="1">
    <location>
        <begin position="11"/>
        <end position="23"/>
    </location>
</feature>
<name>A0A9D3WE85_9ROSI</name>
<organism evidence="2 3">
    <name type="scientific">Gossypium stocksii</name>
    <dbReference type="NCBI Taxonomy" id="47602"/>
    <lineage>
        <taxon>Eukaryota</taxon>
        <taxon>Viridiplantae</taxon>
        <taxon>Streptophyta</taxon>
        <taxon>Embryophyta</taxon>
        <taxon>Tracheophyta</taxon>
        <taxon>Spermatophyta</taxon>
        <taxon>Magnoliopsida</taxon>
        <taxon>eudicotyledons</taxon>
        <taxon>Gunneridae</taxon>
        <taxon>Pentapetalae</taxon>
        <taxon>rosids</taxon>
        <taxon>malvids</taxon>
        <taxon>Malvales</taxon>
        <taxon>Malvaceae</taxon>
        <taxon>Malvoideae</taxon>
        <taxon>Gossypium</taxon>
    </lineage>
</organism>
<sequence length="79" mass="8686">IEPNKPKPEEPSTNPELDANSVNKAKEAESEGEPNNLKPGIEPNVAKQMEPNVNPKLTITITTSLNTINKSKFPIMMDM</sequence>
<keyword evidence="3" id="KW-1185">Reference proteome</keyword>
<evidence type="ECO:0000313" key="2">
    <source>
        <dbReference type="EMBL" id="KAH1122469.1"/>
    </source>
</evidence>
<proteinExistence type="predicted"/>
<dbReference type="EMBL" id="JAIQCV010000002">
    <property type="protein sequence ID" value="KAH1122469.1"/>
    <property type="molecule type" value="Genomic_DNA"/>
</dbReference>
<dbReference type="AlphaFoldDB" id="A0A9D3WE85"/>
<accession>A0A9D3WE85</accession>
<feature type="region of interest" description="Disordered" evidence="1">
    <location>
        <begin position="1"/>
        <end position="49"/>
    </location>
</feature>